<gene>
    <name evidence="4" type="ORF">FF38_04941</name>
</gene>
<evidence type="ECO:0000313" key="4">
    <source>
        <dbReference type="EMBL" id="KNC25658.1"/>
    </source>
</evidence>
<reference evidence="4 5" key="1">
    <citation type="journal article" date="2015" name="Nat. Commun.">
        <title>Lucilia cuprina genome unlocks parasitic fly biology to underpin future interventions.</title>
        <authorList>
            <person name="Anstead C.A."/>
            <person name="Korhonen P.K."/>
            <person name="Young N.D."/>
            <person name="Hall R.S."/>
            <person name="Jex A.R."/>
            <person name="Murali S.C."/>
            <person name="Hughes D.S."/>
            <person name="Lee S.F."/>
            <person name="Perry T."/>
            <person name="Stroehlein A.J."/>
            <person name="Ansell B.R."/>
            <person name="Breugelmans B."/>
            <person name="Hofmann A."/>
            <person name="Qu J."/>
            <person name="Dugan S."/>
            <person name="Lee S.L."/>
            <person name="Chao H."/>
            <person name="Dinh H."/>
            <person name="Han Y."/>
            <person name="Doddapaneni H.V."/>
            <person name="Worley K.C."/>
            <person name="Muzny D.M."/>
            <person name="Ioannidis P."/>
            <person name="Waterhouse R.M."/>
            <person name="Zdobnov E.M."/>
            <person name="James P.J."/>
            <person name="Bagnall N.H."/>
            <person name="Kotze A.C."/>
            <person name="Gibbs R.A."/>
            <person name="Richards S."/>
            <person name="Batterham P."/>
            <person name="Gasser R.B."/>
        </authorList>
    </citation>
    <scope>NUCLEOTIDE SEQUENCE [LARGE SCALE GENOMIC DNA]</scope>
    <source>
        <strain evidence="4 5">LS</strain>
        <tissue evidence="4">Full body</tissue>
    </source>
</reference>
<dbReference type="SMART" id="SM00034">
    <property type="entry name" value="CLECT"/>
    <property type="match status" value="1"/>
</dbReference>
<dbReference type="PROSITE" id="PS50041">
    <property type="entry name" value="C_TYPE_LECTIN_2"/>
    <property type="match status" value="1"/>
</dbReference>
<keyword evidence="2" id="KW-0732">Signal</keyword>
<dbReference type="PANTHER" id="PTHR22803">
    <property type="entry name" value="MANNOSE, PHOSPHOLIPASE, LECTIN RECEPTOR RELATED"/>
    <property type="match status" value="1"/>
</dbReference>
<evidence type="ECO:0000259" key="3">
    <source>
        <dbReference type="PROSITE" id="PS50041"/>
    </source>
</evidence>
<accession>A0A0L0C057</accession>
<dbReference type="Pfam" id="PF00059">
    <property type="entry name" value="Lectin_C"/>
    <property type="match status" value="1"/>
</dbReference>
<comment type="caution">
    <text evidence="4">The sequence shown here is derived from an EMBL/GenBank/DDBJ whole genome shotgun (WGS) entry which is preliminary data.</text>
</comment>
<dbReference type="CDD" id="cd00037">
    <property type="entry name" value="CLECT"/>
    <property type="match status" value="1"/>
</dbReference>
<feature type="domain" description="C-type lectin" evidence="3">
    <location>
        <begin position="31"/>
        <end position="153"/>
    </location>
</feature>
<name>A0A0L0C057_LUCCU</name>
<proteinExistence type="predicted"/>
<dbReference type="Proteomes" id="UP000037069">
    <property type="component" value="Unassembled WGS sequence"/>
</dbReference>
<dbReference type="Gene3D" id="3.10.100.10">
    <property type="entry name" value="Mannose-Binding Protein A, subunit A"/>
    <property type="match status" value="1"/>
</dbReference>
<dbReference type="AlphaFoldDB" id="A0A0L0C057"/>
<dbReference type="OrthoDB" id="6430060at2759"/>
<evidence type="ECO:0000256" key="1">
    <source>
        <dbReference type="ARBA" id="ARBA00023157"/>
    </source>
</evidence>
<dbReference type="InterPro" id="IPR001304">
    <property type="entry name" value="C-type_lectin-like"/>
</dbReference>
<organism evidence="4 5">
    <name type="scientific">Lucilia cuprina</name>
    <name type="common">Green bottle fly</name>
    <name type="synonym">Australian sheep blowfly</name>
    <dbReference type="NCBI Taxonomy" id="7375"/>
    <lineage>
        <taxon>Eukaryota</taxon>
        <taxon>Metazoa</taxon>
        <taxon>Ecdysozoa</taxon>
        <taxon>Arthropoda</taxon>
        <taxon>Hexapoda</taxon>
        <taxon>Insecta</taxon>
        <taxon>Pterygota</taxon>
        <taxon>Neoptera</taxon>
        <taxon>Endopterygota</taxon>
        <taxon>Diptera</taxon>
        <taxon>Brachycera</taxon>
        <taxon>Muscomorpha</taxon>
        <taxon>Oestroidea</taxon>
        <taxon>Calliphoridae</taxon>
        <taxon>Luciliinae</taxon>
        <taxon>Lucilia</taxon>
    </lineage>
</organism>
<dbReference type="InterPro" id="IPR018378">
    <property type="entry name" value="C-type_lectin_CS"/>
</dbReference>
<dbReference type="EMBL" id="JRES01001088">
    <property type="protein sequence ID" value="KNC25658.1"/>
    <property type="molecule type" value="Genomic_DNA"/>
</dbReference>
<feature type="chain" id="PRO_5005535430" description="C-type lectin domain-containing protein" evidence="2">
    <location>
        <begin position="24"/>
        <end position="212"/>
    </location>
</feature>
<dbReference type="InterPro" id="IPR016186">
    <property type="entry name" value="C-type_lectin-like/link_sf"/>
</dbReference>
<evidence type="ECO:0000256" key="2">
    <source>
        <dbReference type="SAM" id="SignalP"/>
    </source>
</evidence>
<keyword evidence="5" id="KW-1185">Reference proteome</keyword>
<feature type="signal peptide" evidence="2">
    <location>
        <begin position="1"/>
        <end position="23"/>
    </location>
</feature>
<dbReference type="OMA" id="WIALHIR"/>
<dbReference type="SUPFAM" id="SSF56436">
    <property type="entry name" value="C-type lectin-like"/>
    <property type="match status" value="1"/>
</dbReference>
<protein>
    <recommendedName>
        <fullName evidence="3">C-type lectin domain-containing protein</fullName>
    </recommendedName>
</protein>
<sequence>MAKSLKFLAILLIFLTKFYSINCNENVFVSGQKNVYYIESEQKFTFYDALAKCASMNMSLVTIDTKLKSEDITTLLREIFGKRIPLWIGGVVNGNNPRQFVWLATGKKFTYTNWGPGQPDFAGNNEYCAQTGWTNAMEWNDHVCSNLYGFMCENSRYHRCEEELQEDMKNQQHIELKKIVGEMLPQLKNFDGEGRTFRDIIFNINPCNNLKC</sequence>
<dbReference type="InterPro" id="IPR050111">
    <property type="entry name" value="C-type_lectin/snaclec_domain"/>
</dbReference>
<evidence type="ECO:0000313" key="5">
    <source>
        <dbReference type="Proteomes" id="UP000037069"/>
    </source>
</evidence>
<keyword evidence="1" id="KW-1015">Disulfide bond</keyword>
<dbReference type="PROSITE" id="PS00615">
    <property type="entry name" value="C_TYPE_LECTIN_1"/>
    <property type="match status" value="1"/>
</dbReference>
<dbReference type="InterPro" id="IPR016187">
    <property type="entry name" value="CTDL_fold"/>
</dbReference>